<dbReference type="EMBL" id="AP027151">
    <property type="protein sequence ID" value="BDV42154.1"/>
    <property type="molecule type" value="Genomic_DNA"/>
</dbReference>
<protein>
    <submittedName>
        <fullName evidence="1">Uncharacterized protein</fullName>
    </submittedName>
</protein>
<reference evidence="1 2" key="1">
    <citation type="submission" date="2022-12" db="EMBL/GenBank/DDBJ databases">
        <title>Polyphasic characterization of Geotalea uranireducens NIT-SL11 newly isolated from a complex of sewage sludge and microbially reduced graphene oxide.</title>
        <authorList>
            <person name="Xie L."/>
            <person name="Yoshida N."/>
            <person name="Meng L."/>
        </authorList>
    </citation>
    <scope>NUCLEOTIDE SEQUENCE [LARGE SCALE GENOMIC DNA]</scope>
    <source>
        <strain evidence="1 2">NIT-SL11</strain>
    </source>
</reference>
<organism evidence="1 2">
    <name type="scientific">Geotalea uraniireducens</name>
    <dbReference type="NCBI Taxonomy" id="351604"/>
    <lineage>
        <taxon>Bacteria</taxon>
        <taxon>Pseudomonadati</taxon>
        <taxon>Thermodesulfobacteriota</taxon>
        <taxon>Desulfuromonadia</taxon>
        <taxon>Geobacterales</taxon>
        <taxon>Geobacteraceae</taxon>
        <taxon>Geotalea</taxon>
    </lineage>
</organism>
<accession>A0ABM8EIS5</accession>
<name>A0ABM8EIS5_9BACT</name>
<evidence type="ECO:0000313" key="2">
    <source>
        <dbReference type="Proteomes" id="UP001317705"/>
    </source>
</evidence>
<dbReference type="RefSeq" id="WP_282002423.1">
    <property type="nucleotide sequence ID" value="NZ_AP027151.1"/>
</dbReference>
<evidence type="ECO:0000313" key="1">
    <source>
        <dbReference type="EMBL" id="BDV42154.1"/>
    </source>
</evidence>
<dbReference type="Proteomes" id="UP001317705">
    <property type="component" value="Chromosome"/>
</dbReference>
<proteinExistence type="predicted"/>
<sequence length="48" mass="5590">MLDRTGEWCFEGGCTYLNMTERSDMREDETASEELAALYREPCLGMYD</sequence>
<keyword evidence="2" id="KW-1185">Reference proteome</keyword>
<gene>
    <name evidence="1" type="ORF">GURASL_10770</name>
</gene>